<gene>
    <name evidence="2" type="primary">ltrA</name>
    <name evidence="2" type="ORF">FYL31_02855</name>
</gene>
<dbReference type="InterPro" id="IPR043502">
    <property type="entry name" value="DNA/RNA_pol_sf"/>
</dbReference>
<dbReference type="Gene3D" id="1.10.30.50">
    <property type="match status" value="1"/>
</dbReference>
<accession>A0A5S4VWV2</accession>
<dbReference type="CDD" id="cd01651">
    <property type="entry name" value="RT_G2_intron"/>
    <property type="match status" value="1"/>
</dbReference>
<protein>
    <submittedName>
        <fullName evidence="2">Group II intron reverse transcriptase/maturase</fullName>
        <ecNumber evidence="2">2.7.7.49</ecNumber>
    </submittedName>
</protein>
<reference evidence="2 3" key="2">
    <citation type="submission" date="2019-09" db="EMBL/GenBank/DDBJ databases">
        <title>Strain-level analysis of Eubacterium rectale using genomes from metagenomes.</title>
        <authorList>
            <person name="Karcher N."/>
            <person name="Segata N."/>
        </authorList>
    </citation>
    <scope>NUCLEOTIDE SEQUENCE [LARGE SCALE GENOMIC DNA]</scope>
    <source>
        <strain evidence="2 3">T3WBe13</strain>
    </source>
</reference>
<sequence length="627" mass="72589">MANKKKPLKKQKIRNSEYYDMQLVLDELYAASVKGQRFCNLVELIKRPENIKLAYRNIRKNSGSRTAGVDNKTISDLNKWNENALVAHVQRKLDWYIPNAVRRVEIPKDNGKTRPLGIPTIMDRLIQQCILQVLEPICEAKFFKRSNGFRPNHSAENAIAQAERMIQNVGCHYVIDIDIKSFFDNVNHGKLLKQMWTLGIRDKKLLSIISAMLKAEVAGIGFPEKGTPQGGIISPLLSNIVLNELDWWIVSQWEEMPTQRNYVHRIYANGTPDKSSTIRTLRNYTNLKECYVVRYADDFKIFCKKRSDAVKLFEATKQWLLERLGLETSPEKSKIVNLKRHYSEFLGFKLKVRTKGKKPEGQPRYVVEAHIKDKALLKIREKSKEIIGQIRQTYDPGMEYRLIQKYNSYVMGVHNYYSIATHVNIDFHKIAFDVKKSLYNRLKHRLQKKGQITNRYIKDKYGTSREVRYLNGHAIVPIAYVQHRVPMDKKSRVNKYTPEGRVEIHKNLAGINMAVLYHLMNNPCGKQSVEYNDNRIALYVAQKGKCAVSGVELEAKQVDCHHKKPLVLGGNDSYQNLIIVSAVVHILIHSSNERTIRKYLKVLNLDKKQLAKLNKLRVMAEMLELVF</sequence>
<name>A0A5S4VWV2_9FIRM</name>
<keyword evidence="2" id="KW-0548">Nucleotidyltransferase</keyword>
<dbReference type="Proteomes" id="UP000324327">
    <property type="component" value="Unassembled WGS sequence"/>
</dbReference>
<dbReference type="EMBL" id="VSTF01000002">
    <property type="protein sequence ID" value="TYL61235.1"/>
    <property type="molecule type" value="Genomic_DNA"/>
</dbReference>
<dbReference type="InterPro" id="IPR003615">
    <property type="entry name" value="HNH_nuc"/>
</dbReference>
<proteinExistence type="predicted"/>
<dbReference type="PANTHER" id="PTHR34047">
    <property type="entry name" value="NUCLEAR INTRON MATURASE 1, MITOCHONDRIAL-RELATED"/>
    <property type="match status" value="1"/>
</dbReference>
<comment type="caution">
    <text evidence="2">The sequence shown here is derived from an EMBL/GenBank/DDBJ whole genome shotgun (WGS) entry which is preliminary data.</text>
</comment>
<keyword evidence="2" id="KW-0695">RNA-directed DNA polymerase</keyword>
<dbReference type="InterPro" id="IPR000477">
    <property type="entry name" value="RT_dom"/>
</dbReference>
<organism evidence="2 3">
    <name type="scientific">Agathobacter rectalis</name>
    <dbReference type="NCBI Taxonomy" id="39491"/>
    <lineage>
        <taxon>Bacteria</taxon>
        <taxon>Bacillati</taxon>
        <taxon>Bacillota</taxon>
        <taxon>Clostridia</taxon>
        <taxon>Lachnospirales</taxon>
        <taxon>Lachnospiraceae</taxon>
        <taxon>Agathobacter</taxon>
    </lineage>
</organism>
<dbReference type="NCBIfam" id="TIGR04416">
    <property type="entry name" value="group_II_RT_mat"/>
    <property type="match status" value="1"/>
</dbReference>
<dbReference type="InterPro" id="IPR030931">
    <property type="entry name" value="Group_II_RT_mat"/>
</dbReference>
<dbReference type="Pfam" id="PF00078">
    <property type="entry name" value="RVT_1"/>
    <property type="match status" value="1"/>
</dbReference>
<evidence type="ECO:0000259" key="1">
    <source>
        <dbReference type="PROSITE" id="PS50878"/>
    </source>
</evidence>
<dbReference type="SMART" id="SM00507">
    <property type="entry name" value="HNHc"/>
    <property type="match status" value="1"/>
</dbReference>
<dbReference type="AlphaFoldDB" id="A0A5S4VWV2"/>
<dbReference type="CDD" id="cd00085">
    <property type="entry name" value="HNHc"/>
    <property type="match status" value="1"/>
</dbReference>
<evidence type="ECO:0000313" key="3">
    <source>
        <dbReference type="Proteomes" id="UP000324327"/>
    </source>
</evidence>
<dbReference type="GO" id="GO:0003964">
    <property type="term" value="F:RNA-directed DNA polymerase activity"/>
    <property type="evidence" value="ECO:0007669"/>
    <property type="project" value="UniProtKB-KW"/>
</dbReference>
<keyword evidence="2" id="KW-0808">Transferase</keyword>
<evidence type="ECO:0000313" key="2">
    <source>
        <dbReference type="EMBL" id="TYL61235.1"/>
    </source>
</evidence>
<dbReference type="SUPFAM" id="SSF56672">
    <property type="entry name" value="DNA/RNA polymerases"/>
    <property type="match status" value="1"/>
</dbReference>
<dbReference type="EC" id="2.7.7.49" evidence="2"/>
<reference evidence="2 3" key="1">
    <citation type="submission" date="2019-08" db="EMBL/GenBank/DDBJ databases">
        <authorList>
            <person name="Duncan S."/>
            <person name="Walker A."/>
        </authorList>
    </citation>
    <scope>NUCLEOTIDE SEQUENCE [LARGE SCALE GENOMIC DNA]</scope>
    <source>
        <strain evidence="2 3">T3WBe13</strain>
    </source>
</reference>
<dbReference type="InterPro" id="IPR051083">
    <property type="entry name" value="GrpII_Intron_Splice-Mob/Def"/>
</dbReference>
<dbReference type="PROSITE" id="PS50878">
    <property type="entry name" value="RT_POL"/>
    <property type="match status" value="1"/>
</dbReference>
<dbReference type="PANTHER" id="PTHR34047:SF8">
    <property type="entry name" value="PROTEIN YKFC"/>
    <property type="match status" value="1"/>
</dbReference>
<feature type="domain" description="Reverse transcriptase" evidence="1">
    <location>
        <begin position="87"/>
        <end position="350"/>
    </location>
</feature>